<sequence length="128" mass="14385">MASEEVRVEPILAVKLASINDLARLASSASTMGHVTYVVHFAETPERHIYGIFIVFRDYYKLYGLPMFYYIESKEELRGNYILFRSDDSGEQVEVSKGAKPGYIAIPIVNLAGRIPIVALGEVRQKQS</sequence>
<reference evidence="2" key="1">
    <citation type="journal article" date="2008" name="J. Bacteriol.">
        <title>Genome sequence of Thermofilum pendens reveals an exceptional loss of biosynthetic pathways without genome reduction.</title>
        <authorList>
            <person name="Anderson I."/>
            <person name="Rodriguez J."/>
            <person name="Susanti D."/>
            <person name="Porat I."/>
            <person name="Reich C."/>
            <person name="Ulrich L.E."/>
            <person name="Elkins J.G."/>
            <person name="Mavromatis K."/>
            <person name="Lykidis A."/>
            <person name="Kim E."/>
            <person name="Thompson L.S."/>
            <person name="Nolan M."/>
            <person name="Land M."/>
            <person name="Copeland A."/>
            <person name="Lapidus A."/>
            <person name="Lucas S."/>
            <person name="Detter C."/>
            <person name="Zhulin I.B."/>
            <person name="Olsen G.J."/>
            <person name="Whitman W."/>
            <person name="Mukhopadhyay B."/>
            <person name="Bristow J."/>
            <person name="Kyrpides N."/>
        </authorList>
    </citation>
    <scope>NUCLEOTIDE SEQUENCE [LARGE SCALE GENOMIC DNA]</scope>
    <source>
        <strain evidence="2">DSM 2475 / Hrk 5</strain>
    </source>
</reference>
<dbReference type="OrthoDB" id="14523at2157"/>
<dbReference type="Proteomes" id="UP000000641">
    <property type="component" value="Chromosome"/>
</dbReference>
<keyword evidence="2" id="KW-1185">Reference proteome</keyword>
<dbReference type="AlphaFoldDB" id="A1RXL0"/>
<evidence type="ECO:0000313" key="1">
    <source>
        <dbReference type="EMBL" id="ABL77940.1"/>
    </source>
</evidence>
<dbReference type="RefSeq" id="WP_011752205.1">
    <property type="nucleotide sequence ID" value="NC_008698.1"/>
</dbReference>
<dbReference type="HOGENOM" id="CLU_168009_0_0_2"/>
<name>A1RXL0_THEPD</name>
<dbReference type="STRING" id="368408.Tpen_0534"/>
<evidence type="ECO:0000313" key="2">
    <source>
        <dbReference type="Proteomes" id="UP000000641"/>
    </source>
</evidence>
<dbReference type="EMBL" id="CP000505">
    <property type="protein sequence ID" value="ABL77940.1"/>
    <property type="molecule type" value="Genomic_DNA"/>
</dbReference>
<accession>A1RXL0</accession>
<dbReference type="EnsemblBacteria" id="ABL77940">
    <property type="protein sequence ID" value="ABL77940"/>
    <property type="gene ID" value="Tpen_0534"/>
</dbReference>
<evidence type="ECO:0008006" key="3">
    <source>
        <dbReference type="Google" id="ProtNLM"/>
    </source>
</evidence>
<organism evidence="1 2">
    <name type="scientific">Thermofilum pendens (strain DSM 2475 / Hrk 5)</name>
    <dbReference type="NCBI Taxonomy" id="368408"/>
    <lineage>
        <taxon>Archaea</taxon>
        <taxon>Thermoproteota</taxon>
        <taxon>Thermoprotei</taxon>
        <taxon>Thermofilales</taxon>
        <taxon>Thermofilaceae</taxon>
        <taxon>Thermofilum</taxon>
    </lineage>
</organism>
<dbReference type="eggNOG" id="arCOG04275">
    <property type="taxonomic scope" value="Archaea"/>
</dbReference>
<dbReference type="KEGG" id="tpe:Tpen_0534"/>
<dbReference type="GeneID" id="4601047"/>
<gene>
    <name evidence="1" type="ordered locus">Tpen_0534</name>
</gene>
<protein>
    <recommendedName>
        <fullName evidence="3">Cren protein</fullName>
    </recommendedName>
</protein>
<proteinExistence type="predicted"/>